<evidence type="ECO:0000313" key="2">
    <source>
        <dbReference type="EMBL" id="CAA9229288.1"/>
    </source>
</evidence>
<feature type="non-terminal residue" evidence="2">
    <location>
        <position position="73"/>
    </location>
</feature>
<proteinExistence type="predicted"/>
<dbReference type="AlphaFoldDB" id="A0A6J4HQU9"/>
<dbReference type="EMBL" id="CADCTP010000088">
    <property type="protein sequence ID" value="CAA9229288.1"/>
    <property type="molecule type" value="Genomic_DNA"/>
</dbReference>
<protein>
    <submittedName>
        <fullName evidence="2">Uncharacterized protein</fullName>
    </submittedName>
</protein>
<name>A0A6J4HQU9_9ACTN</name>
<gene>
    <name evidence="2" type="ORF">AVDCRST_MAG41-873</name>
</gene>
<feature type="region of interest" description="Disordered" evidence="1">
    <location>
        <begin position="1"/>
        <end position="73"/>
    </location>
</feature>
<organism evidence="2">
    <name type="scientific">uncultured Mycobacteriales bacterium</name>
    <dbReference type="NCBI Taxonomy" id="581187"/>
    <lineage>
        <taxon>Bacteria</taxon>
        <taxon>Bacillati</taxon>
        <taxon>Actinomycetota</taxon>
        <taxon>Actinomycetes</taxon>
        <taxon>Mycobacteriales</taxon>
        <taxon>environmental samples</taxon>
    </lineage>
</organism>
<sequence length="73" mass="7206">DAAEPGTAGRRGARRAVRLRLPAGLRVGRPRPDDRARPPPGGAVRAPGAGGGDRLAGRRGGRAGAHGGGGARV</sequence>
<reference evidence="2" key="1">
    <citation type="submission" date="2020-02" db="EMBL/GenBank/DDBJ databases">
        <authorList>
            <person name="Meier V. D."/>
        </authorList>
    </citation>
    <scope>NUCLEOTIDE SEQUENCE</scope>
    <source>
        <strain evidence="2">AVDCRST_MAG41</strain>
    </source>
</reference>
<accession>A0A6J4HQU9</accession>
<feature type="compositionally biased region" description="Gly residues" evidence="1">
    <location>
        <begin position="62"/>
        <end position="73"/>
    </location>
</feature>
<feature type="non-terminal residue" evidence="2">
    <location>
        <position position="1"/>
    </location>
</feature>
<evidence type="ECO:0000256" key="1">
    <source>
        <dbReference type="SAM" id="MobiDB-lite"/>
    </source>
</evidence>